<dbReference type="AlphaFoldDB" id="F9WRP4"/>
<proteinExistence type="predicted"/>
<dbReference type="EMBL" id="CAEX01005121">
    <property type="protein sequence ID" value="CCD20228.1"/>
    <property type="molecule type" value="Genomic_DNA"/>
</dbReference>
<evidence type="ECO:0000313" key="1">
    <source>
        <dbReference type="EMBL" id="CCD20228.1"/>
    </source>
</evidence>
<dbReference type="Proteomes" id="UP000009027">
    <property type="component" value="Unassembled WGS sequence"/>
</dbReference>
<name>F9WRP4_TRYVY</name>
<organism evidence="1 2">
    <name type="scientific">Trypanosoma vivax (strain Y486)</name>
    <dbReference type="NCBI Taxonomy" id="1055687"/>
    <lineage>
        <taxon>Eukaryota</taxon>
        <taxon>Discoba</taxon>
        <taxon>Euglenozoa</taxon>
        <taxon>Kinetoplastea</taxon>
        <taxon>Metakinetoplastina</taxon>
        <taxon>Trypanosomatida</taxon>
        <taxon>Trypanosomatidae</taxon>
        <taxon>Trypanosoma</taxon>
        <taxon>Duttonella</taxon>
    </lineage>
</organism>
<accession>F9WRP4</accession>
<reference evidence="1 2" key="1">
    <citation type="journal article" date="2012" name="Proc. Natl. Acad. Sci. U.S.A.">
        <title>Antigenic diversity is generated by distinct evolutionary mechanisms in African trypanosome species.</title>
        <authorList>
            <person name="Jackson A.P."/>
            <person name="Berry A."/>
            <person name="Aslett M."/>
            <person name="Allison H.C."/>
            <person name="Burton P."/>
            <person name="Vavrova-Anderson J."/>
            <person name="Brown R."/>
            <person name="Browne H."/>
            <person name="Corton N."/>
            <person name="Hauser H."/>
            <person name="Gamble J."/>
            <person name="Gilderthorp R."/>
            <person name="Marcello L."/>
            <person name="McQuillan J."/>
            <person name="Otto T.D."/>
            <person name="Quail M.A."/>
            <person name="Sanders M.J."/>
            <person name="van Tonder A."/>
            <person name="Ginger M.L."/>
            <person name="Field M.C."/>
            <person name="Barry J.D."/>
            <person name="Hertz-Fowler C."/>
            <person name="Berriman M."/>
        </authorList>
    </citation>
    <scope>NUCLEOTIDE SEQUENCE</scope>
    <source>
        <strain evidence="1 2">Y486</strain>
    </source>
</reference>
<keyword evidence="2" id="KW-1185">Reference proteome</keyword>
<protein>
    <submittedName>
        <fullName evidence="1">Uncharacterized protein</fullName>
    </submittedName>
</protein>
<evidence type="ECO:0000313" key="2">
    <source>
        <dbReference type="Proteomes" id="UP000009027"/>
    </source>
</evidence>
<sequence length="287" mass="33087">MSRIAFCKSIDICLLNNDLAIGNKKTKNKLEPPAMKTALFSGGLQWRQNIADVRHLSCSTRRATYFATTSICINQQLRDENNKNNNKTAWWCVGEQMTFFCLAFLLRLTTFCNKVANNNKEINPGKRFHFLKLSRKLLIQRGSSTLITSLHSTPTLHARGISPTCQAGTAVLRAFCISPLVRMADRTPKEWEKRYLQKCPSNPTKCRRKSMKKKMCTSCFFFFWSHAVWHSYFVSRAVFYNLGEKESRFITPARRITPVEMRWVSFSPTRPLLSLRPQAKSSAIERK</sequence>
<gene>
    <name evidence="1" type="ORF">TvY486_0030010</name>
</gene>
<dbReference type="VEuPathDB" id="TriTrypDB:TvY486_0030010"/>